<feature type="compositionally biased region" description="Low complexity" evidence="1">
    <location>
        <begin position="51"/>
        <end position="62"/>
    </location>
</feature>
<feature type="region of interest" description="Disordered" evidence="1">
    <location>
        <begin position="155"/>
        <end position="187"/>
    </location>
</feature>
<accession>A0A8W8MHN6</accession>
<keyword evidence="4" id="KW-1185">Reference proteome</keyword>
<feature type="compositionally biased region" description="Low complexity" evidence="1">
    <location>
        <begin position="169"/>
        <end position="184"/>
    </location>
</feature>
<keyword evidence="2" id="KW-0472">Membrane</keyword>
<feature type="compositionally biased region" description="Polar residues" evidence="1">
    <location>
        <begin position="63"/>
        <end position="84"/>
    </location>
</feature>
<evidence type="ECO:0000256" key="1">
    <source>
        <dbReference type="SAM" id="MobiDB-lite"/>
    </source>
</evidence>
<evidence type="ECO:0000256" key="2">
    <source>
        <dbReference type="SAM" id="Phobius"/>
    </source>
</evidence>
<dbReference type="EnsemblMetazoa" id="G33090.1">
    <property type="protein sequence ID" value="G33090.1:cds"/>
    <property type="gene ID" value="G33090"/>
</dbReference>
<proteinExistence type="predicted"/>
<sequence>MLETDSPVLHCSEVTPTPTVIMYGETDDYTSPHRSTSTGTTFVIKRTRQFTSTPKTTTPLHTQASIPSNTQPSIFSQSREHSPNTVTTRSTVHASFPLSTQTRTHTSITLTTRAFELSMGTLCLVLLLLGWGLRCMYHCCRRRLTARRMRDNIHPKEEENGGEAEEYASTSTTVSTTSPSTCNSANREDTPAYCSFRAPTTTTSPGWWEIPPPSC</sequence>
<feature type="region of interest" description="Disordered" evidence="1">
    <location>
        <begin position="51"/>
        <end position="84"/>
    </location>
</feature>
<organism evidence="3 4">
    <name type="scientific">Magallana gigas</name>
    <name type="common">Pacific oyster</name>
    <name type="synonym">Crassostrea gigas</name>
    <dbReference type="NCBI Taxonomy" id="29159"/>
    <lineage>
        <taxon>Eukaryota</taxon>
        <taxon>Metazoa</taxon>
        <taxon>Spiralia</taxon>
        <taxon>Lophotrochozoa</taxon>
        <taxon>Mollusca</taxon>
        <taxon>Bivalvia</taxon>
        <taxon>Autobranchia</taxon>
        <taxon>Pteriomorphia</taxon>
        <taxon>Ostreida</taxon>
        <taxon>Ostreoidea</taxon>
        <taxon>Ostreidae</taxon>
        <taxon>Magallana</taxon>
    </lineage>
</organism>
<dbReference type="Proteomes" id="UP000005408">
    <property type="component" value="Unassembled WGS sequence"/>
</dbReference>
<dbReference type="AlphaFoldDB" id="A0A8W8MHN6"/>
<evidence type="ECO:0000313" key="3">
    <source>
        <dbReference type="EnsemblMetazoa" id="G33090.1:cds"/>
    </source>
</evidence>
<name>A0A8W8MHN6_MAGGI</name>
<feature type="transmembrane region" description="Helical" evidence="2">
    <location>
        <begin position="117"/>
        <end position="140"/>
    </location>
</feature>
<protein>
    <submittedName>
        <fullName evidence="3">Uncharacterized protein</fullName>
    </submittedName>
</protein>
<evidence type="ECO:0000313" key="4">
    <source>
        <dbReference type="Proteomes" id="UP000005408"/>
    </source>
</evidence>
<reference evidence="3" key="1">
    <citation type="submission" date="2022-08" db="UniProtKB">
        <authorList>
            <consortium name="EnsemblMetazoa"/>
        </authorList>
    </citation>
    <scope>IDENTIFICATION</scope>
    <source>
        <strain evidence="3">05x7-T-G4-1.051#20</strain>
    </source>
</reference>
<keyword evidence="2" id="KW-0812">Transmembrane</keyword>
<keyword evidence="2" id="KW-1133">Transmembrane helix</keyword>